<evidence type="ECO:0000256" key="1">
    <source>
        <dbReference type="SAM" id="MobiDB-lite"/>
    </source>
</evidence>
<accession>A0AAV7L8K2</accession>
<evidence type="ECO:0000313" key="2">
    <source>
        <dbReference type="EMBL" id="KAJ1087413.1"/>
    </source>
</evidence>
<name>A0AAV7L8K2_PLEWA</name>
<dbReference type="EMBL" id="JANPWB010000015">
    <property type="protein sequence ID" value="KAJ1087413.1"/>
    <property type="molecule type" value="Genomic_DNA"/>
</dbReference>
<comment type="caution">
    <text evidence="2">The sequence shown here is derived from an EMBL/GenBank/DDBJ whole genome shotgun (WGS) entry which is preliminary data.</text>
</comment>
<dbReference type="AlphaFoldDB" id="A0AAV7L8K2"/>
<reference evidence="2" key="1">
    <citation type="journal article" date="2022" name="bioRxiv">
        <title>Sequencing and chromosome-scale assembly of the giantPleurodeles waltlgenome.</title>
        <authorList>
            <person name="Brown T."/>
            <person name="Elewa A."/>
            <person name="Iarovenko S."/>
            <person name="Subramanian E."/>
            <person name="Araus A.J."/>
            <person name="Petzold A."/>
            <person name="Susuki M."/>
            <person name="Suzuki K.-i.T."/>
            <person name="Hayashi T."/>
            <person name="Toyoda A."/>
            <person name="Oliveira C."/>
            <person name="Osipova E."/>
            <person name="Leigh N.D."/>
            <person name="Simon A."/>
            <person name="Yun M.H."/>
        </authorList>
    </citation>
    <scope>NUCLEOTIDE SEQUENCE</scope>
    <source>
        <strain evidence="2">20211129_DDA</strain>
        <tissue evidence="2">Liver</tissue>
    </source>
</reference>
<sequence>MLCTQCSKYTRVGASIRTQFQDGRYGEPASLRCCVTCVVLFSDLARQRSGRTCHVTLPLTVVTKACVAGVTAPWLCRGHVIWVGIRGGLSAGRVSGACALQTDRGWRRTREDRAELGAEAAGPETQAEPEEQGRCEGRITEVSGEELSAWAHLPVLHSLTLGEGSRAPPQPAAEPWPSGRTAVGAWPLAS</sequence>
<feature type="region of interest" description="Disordered" evidence="1">
    <location>
        <begin position="161"/>
        <end position="190"/>
    </location>
</feature>
<evidence type="ECO:0000313" key="3">
    <source>
        <dbReference type="Proteomes" id="UP001066276"/>
    </source>
</evidence>
<feature type="region of interest" description="Disordered" evidence="1">
    <location>
        <begin position="112"/>
        <end position="134"/>
    </location>
</feature>
<protein>
    <submittedName>
        <fullName evidence="2">Uncharacterized protein</fullName>
    </submittedName>
</protein>
<dbReference type="Proteomes" id="UP001066276">
    <property type="component" value="Chromosome 11"/>
</dbReference>
<proteinExistence type="predicted"/>
<gene>
    <name evidence="2" type="ORF">NDU88_000585</name>
</gene>
<keyword evidence="3" id="KW-1185">Reference proteome</keyword>
<organism evidence="2 3">
    <name type="scientific">Pleurodeles waltl</name>
    <name type="common">Iberian ribbed newt</name>
    <dbReference type="NCBI Taxonomy" id="8319"/>
    <lineage>
        <taxon>Eukaryota</taxon>
        <taxon>Metazoa</taxon>
        <taxon>Chordata</taxon>
        <taxon>Craniata</taxon>
        <taxon>Vertebrata</taxon>
        <taxon>Euteleostomi</taxon>
        <taxon>Amphibia</taxon>
        <taxon>Batrachia</taxon>
        <taxon>Caudata</taxon>
        <taxon>Salamandroidea</taxon>
        <taxon>Salamandridae</taxon>
        <taxon>Pleurodelinae</taxon>
        <taxon>Pleurodeles</taxon>
    </lineage>
</organism>